<evidence type="ECO:0000313" key="10">
    <source>
        <dbReference type="EMBL" id="KAL3639379.1"/>
    </source>
</evidence>
<dbReference type="PANTHER" id="PTHR22983:SF6">
    <property type="entry name" value="SERINE_THREONINE-PROTEIN KINASE 36"/>
    <property type="match status" value="1"/>
</dbReference>
<dbReference type="Pfam" id="PF00069">
    <property type="entry name" value="Pkinase"/>
    <property type="match status" value="1"/>
</dbReference>
<keyword evidence="2" id="KW-0723">Serine/threonine-protein kinase</keyword>
<keyword evidence="3" id="KW-0808">Transferase</keyword>
<keyword evidence="4" id="KW-0547">Nucleotide-binding</keyword>
<keyword evidence="6" id="KW-0067">ATP-binding</keyword>
<accession>A0ABD3DDZ0</accession>
<dbReference type="Proteomes" id="UP001632038">
    <property type="component" value="Unassembled WGS sequence"/>
</dbReference>
<dbReference type="InterPro" id="IPR000719">
    <property type="entry name" value="Prot_kinase_dom"/>
</dbReference>
<dbReference type="SMART" id="SM00220">
    <property type="entry name" value="S_TKc"/>
    <property type="match status" value="1"/>
</dbReference>
<gene>
    <name evidence="10" type="ORF">CASFOL_017286</name>
</gene>
<reference evidence="11" key="1">
    <citation type="journal article" date="2024" name="IScience">
        <title>Strigolactones Initiate the Formation of Haustorium-like Structures in Castilleja.</title>
        <authorList>
            <person name="Buerger M."/>
            <person name="Peterson D."/>
            <person name="Chory J."/>
        </authorList>
    </citation>
    <scope>NUCLEOTIDE SEQUENCE [LARGE SCALE GENOMIC DNA]</scope>
</reference>
<evidence type="ECO:0000256" key="4">
    <source>
        <dbReference type="ARBA" id="ARBA00022741"/>
    </source>
</evidence>
<dbReference type="GO" id="GO:0004674">
    <property type="term" value="F:protein serine/threonine kinase activity"/>
    <property type="evidence" value="ECO:0007669"/>
    <property type="project" value="UniProtKB-KW"/>
</dbReference>
<evidence type="ECO:0000313" key="11">
    <source>
        <dbReference type="Proteomes" id="UP001632038"/>
    </source>
</evidence>
<feature type="domain" description="Protein kinase" evidence="9">
    <location>
        <begin position="1"/>
        <end position="126"/>
    </location>
</feature>
<keyword evidence="5" id="KW-0418">Kinase</keyword>
<dbReference type="GO" id="GO:0005524">
    <property type="term" value="F:ATP binding"/>
    <property type="evidence" value="ECO:0007669"/>
    <property type="project" value="UniProtKB-KW"/>
</dbReference>
<evidence type="ECO:0000256" key="5">
    <source>
        <dbReference type="ARBA" id="ARBA00022777"/>
    </source>
</evidence>
<dbReference type="SUPFAM" id="SSF56112">
    <property type="entry name" value="Protein kinase-like (PK-like)"/>
    <property type="match status" value="1"/>
</dbReference>
<dbReference type="InterPro" id="IPR011009">
    <property type="entry name" value="Kinase-like_dom_sf"/>
</dbReference>
<comment type="catalytic activity">
    <reaction evidence="7">
        <text>L-threonyl-[protein] + ATP = O-phospho-L-threonyl-[protein] + ADP + H(+)</text>
        <dbReference type="Rhea" id="RHEA:46608"/>
        <dbReference type="Rhea" id="RHEA-COMP:11060"/>
        <dbReference type="Rhea" id="RHEA-COMP:11605"/>
        <dbReference type="ChEBI" id="CHEBI:15378"/>
        <dbReference type="ChEBI" id="CHEBI:30013"/>
        <dbReference type="ChEBI" id="CHEBI:30616"/>
        <dbReference type="ChEBI" id="CHEBI:61977"/>
        <dbReference type="ChEBI" id="CHEBI:456216"/>
        <dbReference type="EC" id="2.7.11.1"/>
    </reaction>
</comment>
<protein>
    <recommendedName>
        <fullName evidence="1">non-specific serine/threonine protein kinase</fullName>
        <ecNumber evidence="1">2.7.11.1</ecNumber>
    </recommendedName>
</protein>
<evidence type="ECO:0000256" key="8">
    <source>
        <dbReference type="ARBA" id="ARBA00048679"/>
    </source>
</evidence>
<evidence type="ECO:0000256" key="6">
    <source>
        <dbReference type="ARBA" id="ARBA00022840"/>
    </source>
</evidence>
<dbReference type="EC" id="2.7.11.1" evidence="1"/>
<evidence type="ECO:0000256" key="2">
    <source>
        <dbReference type="ARBA" id="ARBA00022527"/>
    </source>
</evidence>
<evidence type="ECO:0000256" key="7">
    <source>
        <dbReference type="ARBA" id="ARBA00047899"/>
    </source>
</evidence>
<dbReference type="Gene3D" id="1.10.510.10">
    <property type="entry name" value="Transferase(Phosphotransferase) domain 1"/>
    <property type="match status" value="1"/>
</dbReference>
<dbReference type="EMBL" id="JAVIJP010000018">
    <property type="protein sequence ID" value="KAL3639379.1"/>
    <property type="molecule type" value="Genomic_DNA"/>
</dbReference>
<dbReference type="GO" id="GO:0005737">
    <property type="term" value="C:cytoplasm"/>
    <property type="evidence" value="ECO:0007669"/>
    <property type="project" value="UniProtKB-ARBA"/>
</dbReference>
<evidence type="ECO:0000256" key="1">
    <source>
        <dbReference type="ARBA" id="ARBA00012513"/>
    </source>
</evidence>
<proteinExistence type="predicted"/>
<comment type="caution">
    <text evidence="10">The sequence shown here is derived from an EMBL/GenBank/DDBJ whole genome shotgun (WGS) entry which is preliminary data.</text>
</comment>
<evidence type="ECO:0000256" key="3">
    <source>
        <dbReference type="ARBA" id="ARBA00022679"/>
    </source>
</evidence>
<dbReference type="Gene3D" id="3.30.200.20">
    <property type="entry name" value="Phosphorylase Kinase, domain 1"/>
    <property type="match status" value="1"/>
</dbReference>
<dbReference type="PROSITE" id="PS50011">
    <property type="entry name" value="PROTEIN_KINASE_DOM"/>
    <property type="match status" value="1"/>
</dbReference>
<comment type="catalytic activity">
    <reaction evidence="8">
        <text>L-seryl-[protein] + ATP = O-phospho-L-seryl-[protein] + ADP + H(+)</text>
        <dbReference type="Rhea" id="RHEA:17989"/>
        <dbReference type="Rhea" id="RHEA-COMP:9863"/>
        <dbReference type="Rhea" id="RHEA-COMP:11604"/>
        <dbReference type="ChEBI" id="CHEBI:15378"/>
        <dbReference type="ChEBI" id="CHEBI:29999"/>
        <dbReference type="ChEBI" id="CHEBI:30616"/>
        <dbReference type="ChEBI" id="CHEBI:83421"/>
        <dbReference type="ChEBI" id="CHEBI:456216"/>
        <dbReference type="EC" id="2.7.11.1"/>
    </reaction>
</comment>
<evidence type="ECO:0000259" key="9">
    <source>
        <dbReference type="PROSITE" id="PS50011"/>
    </source>
</evidence>
<sequence>MLDSFESSQEFCVVTEFAQDDQCPEEQIQAIAKQLVGALHYLHSNRTIHRDMKPQNILIGAGSIVKLYCGTLLYMSPELVREQPYNQTTDFWSLGVIFFGGSLSGEEYDDNIFDLAAMDGVVRSHN</sequence>
<keyword evidence="11" id="KW-1185">Reference proteome</keyword>
<organism evidence="10 11">
    <name type="scientific">Castilleja foliolosa</name>
    <dbReference type="NCBI Taxonomy" id="1961234"/>
    <lineage>
        <taxon>Eukaryota</taxon>
        <taxon>Viridiplantae</taxon>
        <taxon>Streptophyta</taxon>
        <taxon>Embryophyta</taxon>
        <taxon>Tracheophyta</taxon>
        <taxon>Spermatophyta</taxon>
        <taxon>Magnoliopsida</taxon>
        <taxon>eudicotyledons</taxon>
        <taxon>Gunneridae</taxon>
        <taxon>Pentapetalae</taxon>
        <taxon>asterids</taxon>
        <taxon>lamiids</taxon>
        <taxon>Lamiales</taxon>
        <taxon>Orobanchaceae</taxon>
        <taxon>Pedicularideae</taxon>
        <taxon>Castillejinae</taxon>
        <taxon>Castilleja</taxon>
    </lineage>
</organism>
<dbReference type="AlphaFoldDB" id="A0ABD3DDZ0"/>
<name>A0ABD3DDZ0_9LAMI</name>
<dbReference type="PANTHER" id="PTHR22983">
    <property type="entry name" value="PROTEIN KINASE RELATED"/>
    <property type="match status" value="1"/>
</dbReference>